<organism evidence="1 2">
    <name type="scientific">Aspergillus flavus</name>
    <dbReference type="NCBI Taxonomy" id="5059"/>
    <lineage>
        <taxon>Eukaryota</taxon>
        <taxon>Fungi</taxon>
        <taxon>Dikarya</taxon>
        <taxon>Ascomycota</taxon>
        <taxon>Pezizomycotina</taxon>
        <taxon>Eurotiomycetes</taxon>
        <taxon>Eurotiomycetidae</taxon>
        <taxon>Eurotiales</taxon>
        <taxon>Aspergillaceae</taxon>
        <taxon>Aspergillus</taxon>
        <taxon>Aspergillus subgen. Circumdati</taxon>
    </lineage>
</organism>
<name>A0AB74CAG8_ASPFL</name>
<protein>
    <submittedName>
        <fullName evidence="1">Uncharacterized protein</fullName>
    </submittedName>
</protein>
<dbReference type="Proteomes" id="UP000275480">
    <property type="component" value="Unassembled WGS sequence"/>
</dbReference>
<proteinExistence type="predicted"/>
<evidence type="ECO:0000313" key="2">
    <source>
        <dbReference type="Proteomes" id="UP000275480"/>
    </source>
</evidence>
<gene>
    <name evidence="1" type="ORF">CA14_010602</name>
</gene>
<evidence type="ECO:0000313" key="1">
    <source>
        <dbReference type="EMBL" id="RMZ42046.1"/>
    </source>
</evidence>
<dbReference type="EMBL" id="QQZZ01000105">
    <property type="protein sequence ID" value="RMZ42046.1"/>
    <property type="molecule type" value="Genomic_DNA"/>
</dbReference>
<reference evidence="1 2" key="1">
    <citation type="submission" date="2018-07" db="EMBL/GenBank/DDBJ databases">
        <title>Identification of spontaneous genetic mutation associated with occurrence of a yellow conidial color mutant of Aspergillus flavus.</title>
        <authorList>
            <person name="Chang P.-K."/>
            <person name="Mack B.M."/>
            <person name="Scharfenstein L."/>
            <person name="Gilbert M.K."/>
        </authorList>
    </citation>
    <scope>NUCLEOTIDE SEQUENCE [LARGE SCALE GENOMIC DNA]</scope>
    <source>
        <strain evidence="1 2">CA14</strain>
    </source>
</reference>
<comment type="caution">
    <text evidence="1">The sequence shown here is derived from an EMBL/GenBank/DDBJ whole genome shotgun (WGS) entry which is preliminary data.</text>
</comment>
<accession>A0AB74CAG8</accession>
<dbReference type="AlphaFoldDB" id="A0AB74CAG8"/>
<sequence>MPLFVTGKGETCECPTSGLAGAGLLLLDPHLYHNHAINPNNIIAPKQAATMIPAFAAGDKCADMEALTFILEDESDDVGGGCVDVGKSVAMWLIWIMGALTVYAEIVCVRVTDLDVVAVTVAGTVIYV</sequence>